<dbReference type="GO" id="GO:0005634">
    <property type="term" value="C:nucleus"/>
    <property type="evidence" value="ECO:0007669"/>
    <property type="project" value="UniProtKB-SubCell"/>
</dbReference>
<feature type="compositionally biased region" description="Acidic residues" evidence="5">
    <location>
        <begin position="503"/>
        <end position="512"/>
    </location>
</feature>
<keyword evidence="4" id="KW-0539">Nucleus</keyword>
<feature type="compositionally biased region" description="Basic residues" evidence="5">
    <location>
        <begin position="308"/>
        <end position="317"/>
    </location>
</feature>
<feature type="domain" description="SGF29 C-terminal" evidence="6">
    <location>
        <begin position="148"/>
        <end position="285"/>
    </location>
</feature>
<dbReference type="GO" id="GO:0000124">
    <property type="term" value="C:SAGA complex"/>
    <property type="evidence" value="ECO:0007669"/>
    <property type="project" value="InterPro"/>
</dbReference>
<gene>
    <name evidence="7" type="ORF">GCK72_024452</name>
</gene>
<evidence type="ECO:0000259" key="6">
    <source>
        <dbReference type="PROSITE" id="PS51518"/>
    </source>
</evidence>
<feature type="compositionally biased region" description="Basic and acidic residues" evidence="5">
    <location>
        <begin position="410"/>
        <end position="437"/>
    </location>
</feature>
<feature type="compositionally biased region" description="Acidic residues" evidence="5">
    <location>
        <begin position="533"/>
        <end position="552"/>
    </location>
</feature>
<feature type="region of interest" description="Disordered" evidence="5">
    <location>
        <begin position="1"/>
        <end position="22"/>
    </location>
</feature>
<evidence type="ECO:0000256" key="5">
    <source>
        <dbReference type="SAM" id="MobiDB-lite"/>
    </source>
</evidence>
<dbReference type="FunFam" id="2.30.30.140:FF:000026">
    <property type="entry name" value="SAGA-associated factor 29 homolog"/>
    <property type="match status" value="1"/>
</dbReference>
<evidence type="ECO:0000256" key="2">
    <source>
        <dbReference type="ARBA" id="ARBA00023015"/>
    </source>
</evidence>
<dbReference type="KEGG" id="crq:GCK72_024452"/>
<evidence type="ECO:0000313" key="8">
    <source>
        <dbReference type="Proteomes" id="UP000483820"/>
    </source>
</evidence>
<dbReference type="EMBL" id="WUAV01000006">
    <property type="protein sequence ID" value="KAF1747985.1"/>
    <property type="molecule type" value="Genomic_DNA"/>
</dbReference>
<comment type="caution">
    <text evidence="7">The sequence shown here is derived from an EMBL/GenBank/DDBJ whole genome shotgun (WGS) entry which is preliminary data.</text>
</comment>
<dbReference type="InterPro" id="IPR010750">
    <property type="entry name" value="SGF29_tudor-like_dom"/>
</dbReference>
<dbReference type="InterPro" id="IPR047288">
    <property type="entry name" value="Tudor_SGF29_rpt1"/>
</dbReference>
<dbReference type="PANTHER" id="PTHR21539">
    <property type="entry name" value="SAGA-ASSOCIATED FACTOR 29"/>
    <property type="match status" value="1"/>
</dbReference>
<evidence type="ECO:0000256" key="3">
    <source>
        <dbReference type="ARBA" id="ARBA00023163"/>
    </source>
</evidence>
<dbReference type="PROSITE" id="PS51518">
    <property type="entry name" value="SGF29_C"/>
    <property type="match status" value="1"/>
</dbReference>
<reference evidence="7 8" key="1">
    <citation type="submission" date="2019-12" db="EMBL/GenBank/DDBJ databases">
        <title>Chromosome-level assembly of the Caenorhabditis remanei genome.</title>
        <authorList>
            <person name="Teterina A.A."/>
            <person name="Willis J.H."/>
            <person name="Phillips P.C."/>
        </authorList>
    </citation>
    <scope>NUCLEOTIDE SEQUENCE [LARGE SCALE GENOMIC DNA]</scope>
    <source>
        <strain evidence="7 8">PX506</strain>
        <tissue evidence="7">Whole organism</tissue>
    </source>
</reference>
<name>A0A6A5FZV4_CAERE</name>
<proteinExistence type="predicted"/>
<dbReference type="CDD" id="cd20393">
    <property type="entry name" value="Tudor_SGF29_rpt1"/>
    <property type="match status" value="1"/>
</dbReference>
<dbReference type="CTD" id="9825390"/>
<feature type="region of interest" description="Disordered" evidence="5">
    <location>
        <begin position="298"/>
        <end position="578"/>
    </location>
</feature>
<dbReference type="GeneID" id="9825390"/>
<dbReference type="AlphaFoldDB" id="A0A6A5FZV4"/>
<feature type="compositionally biased region" description="Basic residues" evidence="5">
    <location>
        <begin position="367"/>
        <end position="395"/>
    </location>
</feature>
<dbReference type="InterPro" id="IPR037802">
    <property type="entry name" value="SGF29"/>
</dbReference>
<dbReference type="Pfam" id="PF07039">
    <property type="entry name" value="SGF29_Tudor"/>
    <property type="match status" value="1"/>
</dbReference>
<dbReference type="CDD" id="cd20394">
    <property type="entry name" value="Tudor_SGF29_rpt2"/>
    <property type="match status" value="1"/>
</dbReference>
<dbReference type="Proteomes" id="UP000483820">
    <property type="component" value="Chromosome X"/>
</dbReference>
<keyword evidence="2" id="KW-0805">Transcription regulation</keyword>
<feature type="compositionally biased region" description="Basic and acidic residues" evidence="5">
    <location>
        <begin position="561"/>
        <end position="578"/>
    </location>
</feature>
<dbReference type="PANTHER" id="PTHR21539:SF7">
    <property type="entry name" value="SGF29 C-TERMINAL DOMAIN-CONTAINING PROTEIN"/>
    <property type="match status" value="1"/>
</dbReference>
<comment type="subcellular location">
    <subcellularLocation>
        <location evidence="1">Nucleus</location>
    </subcellularLocation>
</comment>
<evidence type="ECO:0000256" key="1">
    <source>
        <dbReference type="ARBA" id="ARBA00004123"/>
    </source>
</evidence>
<dbReference type="InterPro" id="IPR047287">
    <property type="entry name" value="Tudor_SGF29_rpt2"/>
</dbReference>
<dbReference type="RefSeq" id="XP_003117994.2">
    <property type="nucleotide sequence ID" value="XM_003117946.2"/>
</dbReference>
<keyword evidence="3" id="KW-0804">Transcription</keyword>
<evidence type="ECO:0000256" key="4">
    <source>
        <dbReference type="ARBA" id="ARBA00023242"/>
    </source>
</evidence>
<protein>
    <recommendedName>
        <fullName evidence="6">SGF29 C-terminal domain-containing protein</fullName>
    </recommendedName>
</protein>
<evidence type="ECO:0000313" key="7">
    <source>
        <dbReference type="EMBL" id="KAF1747985.1"/>
    </source>
</evidence>
<accession>A0A6A5FZV4</accession>
<feature type="compositionally biased region" description="Basic and acidic residues" evidence="5">
    <location>
        <begin position="493"/>
        <end position="502"/>
    </location>
</feature>
<dbReference type="Gene3D" id="2.30.30.140">
    <property type="match status" value="2"/>
</dbReference>
<sequence>MPKNKKPQAPPPEVSGQPETPEVQQKKVFDMLTYIKGHMDKENGFIGESNNFQGRTGKGRAIHMNKKEKAEHEVIIKKNYKTLLPGQMKVNDYLNEMKAMRSKAINEAKRRGEFNAIEMLKLRHGCLPIWDPSSKSEPFGAGGYAWPDNKKLQKDDEVAAFVEESKTWIMAEVVGSVSNHRYECIDIDDEERKVAVFARKQLIPMPQYTVHYCQYPNLALPKNAIVLALFPNTTCFYEGIVHEPPKRASEHYQIRFVDNDKPSKYSDPVPVSDRYVTAFKKDPIMYIRPAKRVELGLEEPKEISPSKQNKKKKKKEKQKNTEQNNVIDEKDVPGPAPKAPTYYESPDETAPVKKQKPRKKSAEPKVKIIRAKVPEHKKHVSTRQFGKRKVKRKPKNVVPTSVDQVNEPSDEVKPEEKPETERMDTEDTNMDVEHNDSDSQPQSPLTGLARYGLEDEREETESEEEEEKNEDDGKQEEEKEEEEVDDEEEEDTETQKEEKDNTGDDEEEEEETREPHDPEEGTSSGPRHHGFEIESDSDEEEKALSSSDDDSSDALSGLTISDHERDGKGINSDHEPEL</sequence>
<feature type="compositionally biased region" description="Acidic residues" evidence="5">
    <location>
        <begin position="455"/>
        <end position="492"/>
    </location>
</feature>
<organism evidence="7 8">
    <name type="scientific">Caenorhabditis remanei</name>
    <name type="common">Caenorhabditis vulgaris</name>
    <dbReference type="NCBI Taxonomy" id="31234"/>
    <lineage>
        <taxon>Eukaryota</taxon>
        <taxon>Metazoa</taxon>
        <taxon>Ecdysozoa</taxon>
        <taxon>Nematoda</taxon>
        <taxon>Chromadorea</taxon>
        <taxon>Rhabditida</taxon>
        <taxon>Rhabditina</taxon>
        <taxon>Rhabditomorpha</taxon>
        <taxon>Rhabditoidea</taxon>
        <taxon>Rhabditidae</taxon>
        <taxon>Peloderinae</taxon>
        <taxon>Caenorhabditis</taxon>
    </lineage>
</organism>